<feature type="region of interest" description="Disordered" evidence="1">
    <location>
        <begin position="128"/>
        <end position="155"/>
    </location>
</feature>
<evidence type="ECO:0000313" key="2">
    <source>
        <dbReference type="EMBL" id="KAG0518368.1"/>
    </source>
</evidence>
<dbReference type="AlphaFoldDB" id="A0A921U4V5"/>
<dbReference type="PANTHER" id="PTHR34670:SF8">
    <property type="entry name" value="EXPRESSED PROTEIN"/>
    <property type="match status" value="1"/>
</dbReference>
<protein>
    <submittedName>
        <fullName evidence="2">Uncharacterized protein</fullName>
    </submittedName>
</protein>
<feature type="compositionally biased region" description="Low complexity" evidence="1">
    <location>
        <begin position="128"/>
        <end position="137"/>
    </location>
</feature>
<proteinExistence type="predicted"/>
<dbReference type="Proteomes" id="UP000807115">
    <property type="component" value="Chromosome 9"/>
</dbReference>
<accession>A0A921U4V5</accession>
<evidence type="ECO:0000256" key="1">
    <source>
        <dbReference type="SAM" id="MobiDB-lite"/>
    </source>
</evidence>
<comment type="caution">
    <text evidence="2">The sequence shown here is derived from an EMBL/GenBank/DDBJ whole genome shotgun (WGS) entry which is preliminary data.</text>
</comment>
<reference evidence="2" key="1">
    <citation type="journal article" date="2019" name="BMC Genomics">
        <title>A new reference genome for Sorghum bicolor reveals high levels of sequence similarity between sweet and grain genotypes: implications for the genetics of sugar metabolism.</title>
        <authorList>
            <person name="Cooper E.A."/>
            <person name="Brenton Z.W."/>
            <person name="Flinn B.S."/>
            <person name="Jenkins J."/>
            <person name="Shu S."/>
            <person name="Flowers D."/>
            <person name="Luo F."/>
            <person name="Wang Y."/>
            <person name="Xia P."/>
            <person name="Barry K."/>
            <person name="Daum C."/>
            <person name="Lipzen A."/>
            <person name="Yoshinaga Y."/>
            <person name="Schmutz J."/>
            <person name="Saski C."/>
            <person name="Vermerris W."/>
            <person name="Kresovich S."/>
        </authorList>
    </citation>
    <scope>NUCLEOTIDE SEQUENCE</scope>
</reference>
<dbReference type="PANTHER" id="PTHR34670">
    <property type="entry name" value="EXPRESSED PROTEIN"/>
    <property type="match status" value="1"/>
</dbReference>
<sequence>MVSIHFKCPSHASLSPFLSSPLPPLPPQETNPPKASVLTTPSFILFPSPSSPVSFCRFVAMEGLIPFIYRAIVQYRKEGQVSVGDLFFDEPSPTSYFHLPGDSGRYQQVTATSGDLFSQTTTASSSAVGVARRSPVRCPSHRRPASGVPRTVSRS</sequence>
<dbReference type="EMBL" id="CM027688">
    <property type="protein sequence ID" value="KAG0518368.1"/>
    <property type="molecule type" value="Genomic_DNA"/>
</dbReference>
<name>A0A921U4V5_SORBI</name>
<gene>
    <name evidence="2" type="ORF">BDA96_09G169500</name>
</gene>
<organism evidence="2 3">
    <name type="scientific">Sorghum bicolor</name>
    <name type="common">Sorghum</name>
    <name type="synonym">Sorghum vulgare</name>
    <dbReference type="NCBI Taxonomy" id="4558"/>
    <lineage>
        <taxon>Eukaryota</taxon>
        <taxon>Viridiplantae</taxon>
        <taxon>Streptophyta</taxon>
        <taxon>Embryophyta</taxon>
        <taxon>Tracheophyta</taxon>
        <taxon>Spermatophyta</taxon>
        <taxon>Magnoliopsida</taxon>
        <taxon>Liliopsida</taxon>
        <taxon>Poales</taxon>
        <taxon>Poaceae</taxon>
        <taxon>PACMAD clade</taxon>
        <taxon>Panicoideae</taxon>
        <taxon>Andropogonodae</taxon>
        <taxon>Andropogoneae</taxon>
        <taxon>Sorghinae</taxon>
        <taxon>Sorghum</taxon>
    </lineage>
</organism>
<evidence type="ECO:0000313" key="3">
    <source>
        <dbReference type="Proteomes" id="UP000807115"/>
    </source>
</evidence>
<reference evidence="2" key="2">
    <citation type="submission" date="2020-10" db="EMBL/GenBank/DDBJ databases">
        <authorList>
            <person name="Cooper E.A."/>
            <person name="Brenton Z.W."/>
            <person name="Flinn B.S."/>
            <person name="Jenkins J."/>
            <person name="Shu S."/>
            <person name="Flowers D."/>
            <person name="Luo F."/>
            <person name="Wang Y."/>
            <person name="Xia P."/>
            <person name="Barry K."/>
            <person name="Daum C."/>
            <person name="Lipzen A."/>
            <person name="Yoshinaga Y."/>
            <person name="Schmutz J."/>
            <person name="Saski C."/>
            <person name="Vermerris W."/>
            <person name="Kresovich S."/>
        </authorList>
    </citation>
    <scope>NUCLEOTIDE SEQUENCE</scope>
</reference>